<dbReference type="EMBL" id="QKYT01000135">
    <property type="protein sequence ID" value="RIA92096.1"/>
    <property type="molecule type" value="Genomic_DNA"/>
</dbReference>
<name>A0A397T5B0_9GLOM</name>
<evidence type="ECO:0000313" key="1">
    <source>
        <dbReference type="EMBL" id="RIA92096.1"/>
    </source>
</evidence>
<comment type="caution">
    <text evidence="1">The sequence shown here is derived from an EMBL/GenBank/DDBJ whole genome shotgun (WGS) entry which is preliminary data.</text>
</comment>
<dbReference type="Proteomes" id="UP000265703">
    <property type="component" value="Unassembled WGS sequence"/>
</dbReference>
<protein>
    <submittedName>
        <fullName evidence="1">Uncharacterized protein</fullName>
    </submittedName>
</protein>
<sequence>MNEAEMANVKIPIAFTFGTFETSKTSELSELLINKPKYEEYLKKKAIELEEDSEKFVTITKKDKLNSIVFQDRMKTNAQMCGYAKEQFLEKHNLSANSTLEQLSKHTSKLDALFPDWIVHRKKNLTIKERAKYCANNGDIIDIFANHLDLDSKNNNKK</sequence>
<reference evidence="1 2" key="1">
    <citation type="submission" date="2018-06" db="EMBL/GenBank/DDBJ databases">
        <title>Comparative genomics reveals the genomic features of Rhizophagus irregularis, R. cerebriforme, R. diaphanum and Gigaspora rosea, and their symbiotic lifestyle signature.</title>
        <authorList>
            <person name="Morin E."/>
            <person name="San Clemente H."/>
            <person name="Chen E.C.H."/>
            <person name="De La Providencia I."/>
            <person name="Hainaut M."/>
            <person name="Kuo A."/>
            <person name="Kohler A."/>
            <person name="Murat C."/>
            <person name="Tang N."/>
            <person name="Roy S."/>
            <person name="Loubradou J."/>
            <person name="Henrissat B."/>
            <person name="Grigoriev I.V."/>
            <person name="Corradi N."/>
            <person name="Roux C."/>
            <person name="Martin F.M."/>
        </authorList>
    </citation>
    <scope>NUCLEOTIDE SEQUENCE [LARGE SCALE GENOMIC DNA]</scope>
    <source>
        <strain evidence="1 2">DAOM 227022</strain>
    </source>
</reference>
<proteinExistence type="predicted"/>
<accession>A0A397T5B0</accession>
<gene>
    <name evidence="1" type="ORF">C1645_821176</name>
</gene>
<organism evidence="1 2">
    <name type="scientific">Glomus cerebriforme</name>
    <dbReference type="NCBI Taxonomy" id="658196"/>
    <lineage>
        <taxon>Eukaryota</taxon>
        <taxon>Fungi</taxon>
        <taxon>Fungi incertae sedis</taxon>
        <taxon>Mucoromycota</taxon>
        <taxon>Glomeromycotina</taxon>
        <taxon>Glomeromycetes</taxon>
        <taxon>Glomerales</taxon>
        <taxon>Glomeraceae</taxon>
        <taxon>Glomus</taxon>
    </lineage>
</organism>
<evidence type="ECO:0000313" key="2">
    <source>
        <dbReference type="Proteomes" id="UP000265703"/>
    </source>
</evidence>
<dbReference type="OrthoDB" id="2423810at2759"/>
<dbReference type="AlphaFoldDB" id="A0A397T5B0"/>
<keyword evidence="2" id="KW-1185">Reference proteome</keyword>